<dbReference type="OrthoDB" id="7845843at2"/>
<dbReference type="InterPro" id="IPR012337">
    <property type="entry name" value="RNaseH-like_sf"/>
</dbReference>
<evidence type="ECO:0000313" key="13">
    <source>
        <dbReference type="EMBL" id="KAB1080330.1"/>
    </source>
</evidence>
<comment type="caution">
    <text evidence="13">The sequence shown here is derived from an EMBL/GenBank/DDBJ whole genome shotgun (WGS) entry which is preliminary data.</text>
</comment>
<keyword evidence="7 10" id="KW-0255">Endonuclease</keyword>
<evidence type="ECO:0000313" key="14">
    <source>
        <dbReference type="Proteomes" id="UP000474159"/>
    </source>
</evidence>
<organism evidence="13 14">
    <name type="scientific">Methylobacterium soli</name>
    <dbReference type="NCBI Taxonomy" id="553447"/>
    <lineage>
        <taxon>Bacteria</taxon>
        <taxon>Pseudomonadati</taxon>
        <taxon>Pseudomonadota</taxon>
        <taxon>Alphaproteobacteria</taxon>
        <taxon>Hyphomicrobiales</taxon>
        <taxon>Methylobacteriaceae</taxon>
        <taxon>Methylobacterium</taxon>
    </lineage>
</organism>
<evidence type="ECO:0000256" key="9">
    <source>
        <dbReference type="ARBA" id="ARBA00022842"/>
    </source>
</evidence>
<gene>
    <name evidence="10 13" type="primary">rnhA</name>
    <name evidence="13" type="ORF">F6X53_06420</name>
</gene>
<proteinExistence type="inferred from homology"/>
<evidence type="ECO:0000259" key="12">
    <source>
        <dbReference type="PROSITE" id="PS50879"/>
    </source>
</evidence>
<dbReference type="AlphaFoldDB" id="A0A6L3T183"/>
<evidence type="ECO:0000256" key="2">
    <source>
        <dbReference type="ARBA" id="ARBA00005300"/>
    </source>
</evidence>
<keyword evidence="10" id="KW-0963">Cytoplasm</keyword>
<feature type="binding site" evidence="10">
    <location>
        <position position="68"/>
    </location>
    <ligand>
        <name>Mg(2+)</name>
        <dbReference type="ChEBI" id="CHEBI:18420"/>
        <label>1</label>
    </ligand>
</feature>
<dbReference type="GO" id="GO:0003676">
    <property type="term" value="F:nucleic acid binding"/>
    <property type="evidence" value="ECO:0007669"/>
    <property type="project" value="InterPro"/>
</dbReference>
<sequence>MRTVVYADGGCDPNPGPGGWGVVIAGPDGPIDLCGGEPGTTNNRMELTAAIRALESFPEGAQIEMRCDSQYVVKSVTEWMRGWKAKGWRTTTGEVKNVDLMKRLDALAAARDVRWTWVRGHAGDPMNERADRLATRGRREARGLPAPAPQAAPQPLPALSALPQAAAASAPGLAAPAPNLAPAPSLAPAPGPRTAPVPIDAALGLEVSRAAKRAGQTTSAFVEEALRLVLALGPEATARLRAELPGQPAAPKASPRSKPASAA</sequence>
<feature type="region of interest" description="Disordered" evidence="11">
    <location>
        <begin position="241"/>
        <end position="263"/>
    </location>
</feature>
<dbReference type="CDD" id="cd09278">
    <property type="entry name" value="RNase_HI_prokaryote_like"/>
    <property type="match status" value="1"/>
</dbReference>
<comment type="function">
    <text evidence="10">Endonuclease that specifically degrades the RNA of RNA-DNA hybrids.</text>
</comment>
<keyword evidence="6 10" id="KW-0479">Metal-binding</keyword>
<evidence type="ECO:0000256" key="4">
    <source>
        <dbReference type="ARBA" id="ARBA00012180"/>
    </source>
</evidence>
<dbReference type="InterPro" id="IPR050092">
    <property type="entry name" value="RNase_H"/>
</dbReference>
<dbReference type="InterPro" id="IPR002156">
    <property type="entry name" value="RNaseH_domain"/>
</dbReference>
<dbReference type="InterPro" id="IPR036397">
    <property type="entry name" value="RNaseH_sf"/>
</dbReference>
<dbReference type="Gene3D" id="3.30.420.10">
    <property type="entry name" value="Ribonuclease H-like superfamily/Ribonuclease H"/>
    <property type="match status" value="1"/>
</dbReference>
<evidence type="ECO:0000256" key="5">
    <source>
        <dbReference type="ARBA" id="ARBA00022722"/>
    </source>
</evidence>
<evidence type="ECO:0000256" key="7">
    <source>
        <dbReference type="ARBA" id="ARBA00022759"/>
    </source>
</evidence>
<dbReference type="InterPro" id="IPR022892">
    <property type="entry name" value="RNaseHI"/>
</dbReference>
<dbReference type="Pfam" id="PF00075">
    <property type="entry name" value="RNase_H"/>
    <property type="match status" value="1"/>
</dbReference>
<feature type="domain" description="RNase H type-1" evidence="12">
    <location>
        <begin position="1"/>
        <end position="139"/>
    </location>
</feature>
<evidence type="ECO:0000256" key="8">
    <source>
        <dbReference type="ARBA" id="ARBA00022801"/>
    </source>
</evidence>
<reference evidence="13 14" key="1">
    <citation type="submission" date="2019-09" db="EMBL/GenBank/DDBJ databases">
        <title>YIM 48816 draft genome.</title>
        <authorList>
            <person name="Jiang L."/>
        </authorList>
    </citation>
    <scope>NUCLEOTIDE SEQUENCE [LARGE SCALE GENOMIC DNA]</scope>
    <source>
        <strain evidence="13 14">YIM 48816</strain>
    </source>
</reference>
<dbReference type="PROSITE" id="PS50879">
    <property type="entry name" value="RNASE_H_1"/>
    <property type="match status" value="1"/>
</dbReference>
<dbReference type="PANTHER" id="PTHR10642">
    <property type="entry name" value="RIBONUCLEASE H1"/>
    <property type="match status" value="1"/>
</dbReference>
<feature type="binding site" evidence="10">
    <location>
        <position position="131"/>
    </location>
    <ligand>
        <name>Mg(2+)</name>
        <dbReference type="ChEBI" id="CHEBI:18420"/>
        <label>2</label>
    </ligand>
</feature>
<comment type="cofactor">
    <cofactor evidence="10">
        <name>Mg(2+)</name>
        <dbReference type="ChEBI" id="CHEBI:18420"/>
    </cofactor>
    <text evidence="10">Binds 1 Mg(2+) ion per subunit. May bind a second metal ion at a regulatory site, or after substrate binding.</text>
</comment>
<dbReference type="RefSeq" id="WP_150998449.1">
    <property type="nucleotide sequence ID" value="NZ_BPQY01000042.1"/>
</dbReference>
<keyword evidence="14" id="KW-1185">Reference proteome</keyword>
<feature type="binding site" evidence="10">
    <location>
        <position position="8"/>
    </location>
    <ligand>
        <name>Mg(2+)</name>
        <dbReference type="ChEBI" id="CHEBI:18420"/>
        <label>2</label>
    </ligand>
</feature>
<evidence type="ECO:0000256" key="11">
    <source>
        <dbReference type="SAM" id="MobiDB-lite"/>
    </source>
</evidence>
<dbReference type="GO" id="GO:0043137">
    <property type="term" value="P:DNA replication, removal of RNA primer"/>
    <property type="evidence" value="ECO:0007669"/>
    <property type="project" value="TreeGrafter"/>
</dbReference>
<comment type="subcellular location">
    <subcellularLocation>
        <location evidence="10">Cytoplasm</location>
    </subcellularLocation>
</comment>
<feature type="binding site" evidence="10">
    <location>
        <position position="46"/>
    </location>
    <ligand>
        <name>Mg(2+)</name>
        <dbReference type="ChEBI" id="CHEBI:18420"/>
        <label>1</label>
    </ligand>
</feature>
<dbReference type="NCBIfam" id="NF001236">
    <property type="entry name" value="PRK00203.1"/>
    <property type="match status" value="1"/>
</dbReference>
<keyword evidence="8 10" id="KW-0378">Hydrolase</keyword>
<dbReference type="GO" id="GO:0004523">
    <property type="term" value="F:RNA-DNA hybrid ribonuclease activity"/>
    <property type="evidence" value="ECO:0007669"/>
    <property type="project" value="UniProtKB-UniRule"/>
</dbReference>
<dbReference type="SUPFAM" id="SSF53098">
    <property type="entry name" value="Ribonuclease H-like"/>
    <property type="match status" value="1"/>
</dbReference>
<comment type="similarity">
    <text evidence="2 10">Belongs to the RNase H family.</text>
</comment>
<dbReference type="EC" id="3.1.26.4" evidence="4 10"/>
<evidence type="ECO:0000256" key="3">
    <source>
        <dbReference type="ARBA" id="ARBA00011245"/>
    </source>
</evidence>
<keyword evidence="5 10" id="KW-0540">Nuclease</keyword>
<keyword evidence="9 10" id="KW-0460">Magnesium</keyword>
<dbReference type="Proteomes" id="UP000474159">
    <property type="component" value="Unassembled WGS sequence"/>
</dbReference>
<dbReference type="PANTHER" id="PTHR10642:SF26">
    <property type="entry name" value="RIBONUCLEASE H1"/>
    <property type="match status" value="1"/>
</dbReference>
<feature type="compositionally biased region" description="Low complexity" evidence="11">
    <location>
        <begin position="249"/>
        <end position="263"/>
    </location>
</feature>
<comment type="subunit">
    <text evidence="3 10">Monomer.</text>
</comment>
<protein>
    <recommendedName>
        <fullName evidence="4 10">Ribonuclease H</fullName>
        <shortName evidence="10">RNase H</shortName>
        <ecNumber evidence="4 10">3.1.26.4</ecNumber>
    </recommendedName>
</protein>
<accession>A0A6L3T183</accession>
<evidence type="ECO:0000256" key="6">
    <source>
        <dbReference type="ARBA" id="ARBA00022723"/>
    </source>
</evidence>
<evidence type="ECO:0000256" key="10">
    <source>
        <dbReference type="HAMAP-Rule" id="MF_00042"/>
    </source>
</evidence>
<dbReference type="HAMAP" id="MF_00042">
    <property type="entry name" value="RNase_H"/>
    <property type="match status" value="1"/>
</dbReference>
<dbReference type="EMBL" id="VZZK01000005">
    <property type="protein sequence ID" value="KAB1080330.1"/>
    <property type="molecule type" value="Genomic_DNA"/>
</dbReference>
<dbReference type="GO" id="GO:0005737">
    <property type="term" value="C:cytoplasm"/>
    <property type="evidence" value="ECO:0007669"/>
    <property type="project" value="UniProtKB-SubCell"/>
</dbReference>
<comment type="catalytic activity">
    <reaction evidence="1 10">
        <text>Endonucleolytic cleavage to 5'-phosphomonoester.</text>
        <dbReference type="EC" id="3.1.26.4"/>
    </reaction>
</comment>
<evidence type="ECO:0000256" key="1">
    <source>
        <dbReference type="ARBA" id="ARBA00000077"/>
    </source>
</evidence>
<feature type="binding site" evidence="10">
    <location>
        <position position="8"/>
    </location>
    <ligand>
        <name>Mg(2+)</name>
        <dbReference type="ChEBI" id="CHEBI:18420"/>
        <label>1</label>
    </ligand>
</feature>
<name>A0A6L3T183_9HYPH</name>
<dbReference type="GO" id="GO:0000287">
    <property type="term" value="F:magnesium ion binding"/>
    <property type="evidence" value="ECO:0007669"/>
    <property type="project" value="UniProtKB-UniRule"/>
</dbReference>